<organism evidence="2 3">
    <name type="scientific">Burkholderia vietnamiensis</name>
    <dbReference type="NCBI Taxonomy" id="60552"/>
    <lineage>
        <taxon>Bacteria</taxon>
        <taxon>Pseudomonadati</taxon>
        <taxon>Pseudomonadota</taxon>
        <taxon>Betaproteobacteria</taxon>
        <taxon>Burkholderiales</taxon>
        <taxon>Burkholderiaceae</taxon>
        <taxon>Burkholderia</taxon>
        <taxon>Burkholderia cepacia complex</taxon>
    </lineage>
</organism>
<dbReference type="AlphaFoldDB" id="A0AA44XUL8"/>
<dbReference type="GO" id="GO:0009103">
    <property type="term" value="P:lipopolysaccharide biosynthetic process"/>
    <property type="evidence" value="ECO:0007669"/>
    <property type="project" value="TreeGrafter"/>
</dbReference>
<dbReference type="EMBL" id="PVHK01000253">
    <property type="protein sequence ID" value="PRH38195.1"/>
    <property type="molecule type" value="Genomic_DNA"/>
</dbReference>
<name>A0AA44XUL8_BURVI</name>
<dbReference type="GO" id="GO:0016757">
    <property type="term" value="F:glycosyltransferase activity"/>
    <property type="evidence" value="ECO:0007669"/>
    <property type="project" value="TreeGrafter"/>
</dbReference>
<dbReference type="Gene3D" id="3.40.50.2000">
    <property type="entry name" value="Glycogen Phosphorylase B"/>
    <property type="match status" value="1"/>
</dbReference>
<dbReference type="CDD" id="cd03801">
    <property type="entry name" value="GT4_PimA-like"/>
    <property type="match status" value="1"/>
</dbReference>
<dbReference type="Pfam" id="PF13692">
    <property type="entry name" value="Glyco_trans_1_4"/>
    <property type="match status" value="1"/>
</dbReference>
<reference evidence="2 3" key="1">
    <citation type="submission" date="2018-03" db="EMBL/GenBank/DDBJ databases">
        <authorList>
            <person name="Nguyen K."/>
            <person name="Fouts D."/>
            <person name="Sutton G."/>
        </authorList>
    </citation>
    <scope>NUCLEOTIDE SEQUENCE [LARGE SCALE GENOMIC DNA]</scope>
    <source>
        <strain evidence="2 3">AU3578</strain>
    </source>
</reference>
<dbReference type="PANTHER" id="PTHR46401">
    <property type="entry name" value="GLYCOSYLTRANSFERASE WBBK-RELATED"/>
    <property type="match status" value="1"/>
</dbReference>
<dbReference type="PANTHER" id="PTHR46401:SF2">
    <property type="entry name" value="GLYCOSYLTRANSFERASE WBBK-RELATED"/>
    <property type="match status" value="1"/>
</dbReference>
<evidence type="ECO:0000313" key="2">
    <source>
        <dbReference type="EMBL" id="PRH38195.1"/>
    </source>
</evidence>
<comment type="caution">
    <text evidence="2">The sequence shown here is derived from an EMBL/GenBank/DDBJ whole genome shotgun (WGS) entry which is preliminary data.</text>
</comment>
<protein>
    <submittedName>
        <fullName evidence="2">Glycosyl transferase family 1</fullName>
    </submittedName>
</protein>
<proteinExistence type="predicted"/>
<dbReference type="Proteomes" id="UP000237632">
    <property type="component" value="Unassembled WGS sequence"/>
</dbReference>
<accession>A0AA44XUL8</accession>
<keyword evidence="1 2" id="KW-0808">Transferase</keyword>
<gene>
    <name evidence="2" type="ORF">C6T65_33335</name>
</gene>
<dbReference type="SUPFAM" id="SSF53756">
    <property type="entry name" value="UDP-Glycosyltransferase/glycogen phosphorylase"/>
    <property type="match status" value="1"/>
</dbReference>
<evidence type="ECO:0000313" key="3">
    <source>
        <dbReference type="Proteomes" id="UP000237632"/>
    </source>
</evidence>
<evidence type="ECO:0000256" key="1">
    <source>
        <dbReference type="ARBA" id="ARBA00022679"/>
    </source>
</evidence>
<sequence>MARLKLLLTTYSTAFITSGGGESDMVQIAEMLDASGVHCDMYGIGSRPLSFYNGVMHFSVHAHGYAILKEAADRGKAISLWPNVWWNESPSDAEVERITEMARLSQRLLFKSEAELANFTRHIRVEDNKCAIVPIGVSEKFLAPPDRELLLTFSNASNFCLCLGLIEPVKNQLELIRALNAIGMNGLFVGGPRDDAYYHQCVSEAHPGIEFLPFVQPCSALLRSIVANCEIMVEPSSDPPGRSSLEGAMMKKPLVTVNGSWQREHFGDEGAWYAASGSSSDLANAIRAVLNDPERQSRVDAIHNSVMARHRSSKVAPRLVELLAKDSR</sequence>